<sequence length="150" mass="17162">MLIVDYNSKSYHRFLNDMPQVNRHNSRFLITINGASQNELMAITDDLTAHIETTIQHTTAVIDKLNEEGVESLFSEARNSKTPLLFEQADLLFDKKTAVKNSHERDHGFNLNHFFKSIAKHRGIVLLSTKNKQTLSASMSTKMDVVIRFK</sequence>
<organism evidence="1 2">
    <name type="scientific">Psychromonas aquatilis</name>
    <dbReference type="NCBI Taxonomy" id="2005072"/>
    <lineage>
        <taxon>Bacteria</taxon>
        <taxon>Pseudomonadati</taxon>
        <taxon>Pseudomonadota</taxon>
        <taxon>Gammaproteobacteria</taxon>
        <taxon>Alteromonadales</taxon>
        <taxon>Psychromonadaceae</taxon>
        <taxon>Psychromonas</taxon>
    </lineage>
</organism>
<accession>A0ABU9GSE9</accession>
<comment type="caution">
    <text evidence="1">The sequence shown here is derived from an EMBL/GenBank/DDBJ whole genome shotgun (WGS) entry which is preliminary data.</text>
</comment>
<protein>
    <recommendedName>
        <fullName evidence="3">PIN domain-containing protein</fullName>
    </recommendedName>
</protein>
<dbReference type="RefSeq" id="WP_341598392.1">
    <property type="nucleotide sequence ID" value="NZ_JBAKAZ010000047.1"/>
</dbReference>
<evidence type="ECO:0008006" key="3">
    <source>
        <dbReference type="Google" id="ProtNLM"/>
    </source>
</evidence>
<evidence type="ECO:0000313" key="1">
    <source>
        <dbReference type="EMBL" id="MEL0630266.1"/>
    </source>
</evidence>
<gene>
    <name evidence="1" type="ORF">V6256_11675</name>
</gene>
<name>A0ABU9GSE9_9GAMM</name>
<reference evidence="1 2" key="1">
    <citation type="submission" date="2024-02" db="EMBL/GenBank/DDBJ databases">
        <title>Bacteria isolated from the canopy kelp, Nereocystis luetkeana.</title>
        <authorList>
            <person name="Pfister C.A."/>
            <person name="Younker I.T."/>
            <person name="Light S.H."/>
        </authorList>
    </citation>
    <scope>NUCLEOTIDE SEQUENCE [LARGE SCALE GENOMIC DNA]</scope>
    <source>
        <strain evidence="1 2">TI.1.05</strain>
    </source>
</reference>
<dbReference type="Proteomes" id="UP001369082">
    <property type="component" value="Unassembled WGS sequence"/>
</dbReference>
<proteinExistence type="predicted"/>
<dbReference type="EMBL" id="JBAKAZ010000047">
    <property type="protein sequence ID" value="MEL0630266.1"/>
    <property type="molecule type" value="Genomic_DNA"/>
</dbReference>
<keyword evidence="2" id="KW-1185">Reference proteome</keyword>
<evidence type="ECO:0000313" key="2">
    <source>
        <dbReference type="Proteomes" id="UP001369082"/>
    </source>
</evidence>